<sequence length="80" mass="8224">MSQIPICGFAIQATEAKKAQATGAGLTSVVQAELKQLKDETDALGNTPIAITPTKTGVSNLNKAYAKIDAGYDDGIAAFP</sequence>
<comment type="caution">
    <text evidence="1">The sequence shown here is derived from an EMBL/GenBank/DDBJ whole genome shotgun (WGS) entry which is preliminary data.</text>
</comment>
<gene>
    <name evidence="1" type="ORF">AC578_8904</name>
</gene>
<protein>
    <submittedName>
        <fullName evidence="1">Uncharacterized protein</fullName>
    </submittedName>
</protein>
<accession>A0A139HBH5</accession>
<evidence type="ECO:0000313" key="2">
    <source>
        <dbReference type="Proteomes" id="UP000070133"/>
    </source>
</evidence>
<organism evidence="1 2">
    <name type="scientific">Pseudocercospora eumusae</name>
    <dbReference type="NCBI Taxonomy" id="321146"/>
    <lineage>
        <taxon>Eukaryota</taxon>
        <taxon>Fungi</taxon>
        <taxon>Dikarya</taxon>
        <taxon>Ascomycota</taxon>
        <taxon>Pezizomycotina</taxon>
        <taxon>Dothideomycetes</taxon>
        <taxon>Dothideomycetidae</taxon>
        <taxon>Mycosphaerellales</taxon>
        <taxon>Mycosphaerellaceae</taxon>
        <taxon>Pseudocercospora</taxon>
    </lineage>
</organism>
<dbReference type="Gene3D" id="1.20.1280.140">
    <property type="match status" value="1"/>
</dbReference>
<proteinExistence type="predicted"/>
<dbReference type="EMBL" id="LFZN01000085">
    <property type="protein sequence ID" value="KXS99800.1"/>
    <property type="molecule type" value="Genomic_DNA"/>
</dbReference>
<evidence type="ECO:0000313" key="1">
    <source>
        <dbReference type="EMBL" id="KXS99800.1"/>
    </source>
</evidence>
<dbReference type="Proteomes" id="UP000070133">
    <property type="component" value="Unassembled WGS sequence"/>
</dbReference>
<dbReference type="OrthoDB" id="3485059at2759"/>
<reference evidence="1 2" key="1">
    <citation type="submission" date="2015-07" db="EMBL/GenBank/DDBJ databases">
        <title>Comparative genomics of the Sigatoka disease complex on banana suggests a link between parallel evolutionary changes in Pseudocercospora fijiensis and Pseudocercospora eumusae and increased virulence on the banana host.</title>
        <authorList>
            <person name="Chang T.-C."/>
            <person name="Salvucci A."/>
            <person name="Crous P.W."/>
            <person name="Stergiopoulos I."/>
        </authorList>
    </citation>
    <scope>NUCLEOTIDE SEQUENCE [LARGE SCALE GENOMIC DNA]</scope>
    <source>
        <strain evidence="1 2">CBS 114824</strain>
    </source>
</reference>
<keyword evidence="2" id="KW-1185">Reference proteome</keyword>
<dbReference type="AlphaFoldDB" id="A0A139HBH5"/>
<name>A0A139HBH5_9PEZI</name>